<accession>A0AAV7N860</accession>
<protein>
    <submittedName>
        <fullName evidence="1">Uncharacterized protein</fullName>
    </submittedName>
</protein>
<comment type="caution">
    <text evidence="1">The sequence shown here is derived from an EMBL/GenBank/DDBJ whole genome shotgun (WGS) entry which is preliminary data.</text>
</comment>
<reference evidence="1" key="1">
    <citation type="journal article" date="2022" name="bioRxiv">
        <title>Sequencing and chromosome-scale assembly of the giantPleurodeles waltlgenome.</title>
        <authorList>
            <person name="Brown T."/>
            <person name="Elewa A."/>
            <person name="Iarovenko S."/>
            <person name="Subramanian E."/>
            <person name="Araus A.J."/>
            <person name="Petzold A."/>
            <person name="Susuki M."/>
            <person name="Suzuki K.-i.T."/>
            <person name="Hayashi T."/>
            <person name="Toyoda A."/>
            <person name="Oliveira C."/>
            <person name="Osipova E."/>
            <person name="Leigh N.D."/>
            <person name="Simon A."/>
            <person name="Yun M.H."/>
        </authorList>
    </citation>
    <scope>NUCLEOTIDE SEQUENCE</scope>
    <source>
        <strain evidence="1">20211129_DDA</strain>
        <tissue evidence="1">Liver</tissue>
    </source>
</reference>
<organism evidence="1 2">
    <name type="scientific">Pleurodeles waltl</name>
    <name type="common">Iberian ribbed newt</name>
    <dbReference type="NCBI Taxonomy" id="8319"/>
    <lineage>
        <taxon>Eukaryota</taxon>
        <taxon>Metazoa</taxon>
        <taxon>Chordata</taxon>
        <taxon>Craniata</taxon>
        <taxon>Vertebrata</taxon>
        <taxon>Euteleostomi</taxon>
        <taxon>Amphibia</taxon>
        <taxon>Batrachia</taxon>
        <taxon>Caudata</taxon>
        <taxon>Salamandroidea</taxon>
        <taxon>Salamandridae</taxon>
        <taxon>Pleurodelinae</taxon>
        <taxon>Pleurodeles</taxon>
    </lineage>
</organism>
<dbReference type="EMBL" id="JANPWB010000013">
    <property type="protein sequence ID" value="KAJ1111399.1"/>
    <property type="molecule type" value="Genomic_DNA"/>
</dbReference>
<evidence type="ECO:0000313" key="2">
    <source>
        <dbReference type="Proteomes" id="UP001066276"/>
    </source>
</evidence>
<dbReference type="Proteomes" id="UP001066276">
    <property type="component" value="Chromosome 9"/>
</dbReference>
<keyword evidence="2" id="KW-1185">Reference proteome</keyword>
<evidence type="ECO:0000313" key="1">
    <source>
        <dbReference type="EMBL" id="KAJ1111399.1"/>
    </source>
</evidence>
<gene>
    <name evidence="1" type="ORF">NDU88_008723</name>
</gene>
<dbReference type="AlphaFoldDB" id="A0AAV7N860"/>
<proteinExistence type="predicted"/>
<name>A0AAV7N860_PLEWA</name>
<sequence>MPPWVSGRACAAQSARVLGGAQVRLPGGDGHVTASLVPPGMSSRWRRTRYRLLGTAWCVVATIAQVYPDMWPVAVYPDIRSLSVYPDMWPVAVYPDIRSLSVYVDLCLLLVYPDMFPLCRYIPI</sequence>